<evidence type="ECO:0000313" key="3">
    <source>
        <dbReference type="EMBL" id="EHB11968.1"/>
    </source>
</evidence>
<gene>
    <name evidence="3" type="ORF">GW7_02419</name>
</gene>
<reference evidence="3 4" key="1">
    <citation type="journal article" date="2011" name="Nature">
        <title>Genome sequencing reveals insights into physiology and longevity of the naked mole rat.</title>
        <authorList>
            <person name="Kim E.B."/>
            <person name="Fang X."/>
            <person name="Fushan A.A."/>
            <person name="Huang Z."/>
            <person name="Lobanov A.V."/>
            <person name="Han L."/>
            <person name="Marino S.M."/>
            <person name="Sun X."/>
            <person name="Turanov A.A."/>
            <person name="Yang P."/>
            <person name="Yim S.H."/>
            <person name="Zhao X."/>
            <person name="Kasaikina M.V."/>
            <person name="Stoletzki N."/>
            <person name="Peng C."/>
            <person name="Polak P."/>
            <person name="Xiong Z."/>
            <person name="Kiezun A."/>
            <person name="Zhu Y."/>
            <person name="Chen Y."/>
            <person name="Kryukov G.V."/>
            <person name="Zhang Q."/>
            <person name="Peshkin L."/>
            <person name="Yang L."/>
            <person name="Bronson R.T."/>
            <person name="Buffenstein R."/>
            <person name="Wang B."/>
            <person name="Han C."/>
            <person name="Li Q."/>
            <person name="Chen L."/>
            <person name="Zhao W."/>
            <person name="Sunyaev S.R."/>
            <person name="Park T.J."/>
            <person name="Zhang G."/>
            <person name="Wang J."/>
            <person name="Gladyshev V.N."/>
        </authorList>
    </citation>
    <scope>NUCLEOTIDE SEQUENCE [LARGE SCALE GENOMIC DNA]</scope>
</reference>
<evidence type="ECO:0000256" key="2">
    <source>
        <dbReference type="SAM" id="Phobius"/>
    </source>
</evidence>
<feature type="compositionally biased region" description="Polar residues" evidence="1">
    <location>
        <begin position="241"/>
        <end position="251"/>
    </location>
</feature>
<dbReference type="EMBL" id="JH171556">
    <property type="protein sequence ID" value="EHB11968.1"/>
    <property type="molecule type" value="Genomic_DNA"/>
</dbReference>
<dbReference type="STRING" id="10181.G5BRQ7"/>
<protein>
    <submittedName>
        <fullName evidence="3">Trans-Golgi network integral membrane protein 2</fullName>
    </submittedName>
</protein>
<sequence length="526" mass="57489">MGLFLHAKELNTDGFGVLCGRHMKGKGESSGRRIGNECQACTQRAARKCEERREKGVLLSWGCTTKTATEDHVRPGPRHVSPTGSAEGGAARTGRGGASEKSPVRGSLENSGERKRSLYRMRFLVALLLLSVAAAASPTAPPSNQNQNPNTREETATSQPSTDNGGDHSPSPGTQLSNREDPRSPSESRQPSERDQGRSETQQQSPRQDSEKSETQQTPKPEPSSSEAQQQTPKKPDPDGSETQQQLNPDPNRSDMQHSRKPDPDKPKAQQQPPEKPDPDKSEVQQQPPVHVPSRSEVQTQTPKQDPGKLDSVQQSTQEHSKPISNPSGNKGTSEIDKTRLPEKGETSLHASKTELTIDSDLSAPGQEGEDKSSETTQDVEPKEAEEGDTGPEEGSPPEEEKEKMSGPVSSENREGTLLDSMNSEKDDLYKNNLGSASAESSHFFAYLVTAAILVAVLYVAYHNKRKIIAFALEGKRSKVTRRPKASDYQRLNLKIIAFALEGKRSKVTRRPKASDYQRLNLKTAN</sequence>
<dbReference type="GO" id="GO:0030140">
    <property type="term" value="C:trans-Golgi network transport vesicle"/>
    <property type="evidence" value="ECO:0007669"/>
    <property type="project" value="TreeGrafter"/>
</dbReference>
<dbReference type="GO" id="GO:0005768">
    <property type="term" value="C:endosome"/>
    <property type="evidence" value="ECO:0007669"/>
    <property type="project" value="TreeGrafter"/>
</dbReference>
<dbReference type="InParanoid" id="G5BRQ7"/>
<accession>G5BRQ7</accession>
<dbReference type="Pfam" id="PF17818">
    <property type="entry name" value="KCT2"/>
    <property type="match status" value="1"/>
</dbReference>
<feature type="compositionally biased region" description="Polar residues" evidence="1">
    <location>
        <begin position="142"/>
        <end position="164"/>
    </location>
</feature>
<feature type="compositionally biased region" description="Basic and acidic residues" evidence="1">
    <location>
        <begin position="369"/>
        <end position="385"/>
    </location>
</feature>
<dbReference type="GO" id="GO:0005802">
    <property type="term" value="C:trans-Golgi network"/>
    <property type="evidence" value="ECO:0007669"/>
    <property type="project" value="TreeGrafter"/>
</dbReference>
<feature type="compositionally biased region" description="Basic and acidic residues" evidence="1">
    <location>
        <begin position="252"/>
        <end position="268"/>
    </location>
</feature>
<feature type="compositionally biased region" description="Basic and acidic residues" evidence="1">
    <location>
        <begin position="334"/>
        <end position="347"/>
    </location>
</feature>
<feature type="compositionally biased region" description="Polar residues" evidence="1">
    <location>
        <begin position="215"/>
        <end position="233"/>
    </location>
</feature>
<feature type="compositionally biased region" description="Basic and acidic residues" evidence="1">
    <location>
        <begin position="178"/>
        <end position="198"/>
    </location>
</feature>
<feature type="compositionally biased region" description="Polar residues" evidence="1">
    <location>
        <begin position="312"/>
        <end position="333"/>
    </location>
</feature>
<dbReference type="Proteomes" id="UP000006813">
    <property type="component" value="Unassembled WGS sequence"/>
</dbReference>
<dbReference type="PANTHER" id="PTHR23211">
    <property type="entry name" value="TRANS-GOLGI NETWORK INTEGRAL MEMBRANE PROTEIN TGN38"/>
    <property type="match status" value="1"/>
</dbReference>
<feature type="compositionally biased region" description="Low complexity" evidence="1">
    <location>
        <begin position="83"/>
        <end position="93"/>
    </location>
</feature>
<dbReference type="AlphaFoldDB" id="G5BRQ7"/>
<keyword evidence="2" id="KW-0812">Transmembrane</keyword>
<keyword evidence="2" id="KW-0472">Membrane</keyword>
<dbReference type="eggNOG" id="ENOG502S6YU">
    <property type="taxonomic scope" value="Eukaryota"/>
</dbReference>
<evidence type="ECO:0000313" key="4">
    <source>
        <dbReference type="Proteomes" id="UP000006813"/>
    </source>
</evidence>
<dbReference type="PANTHER" id="PTHR23211:SF0">
    <property type="entry name" value="TRANS-GOLGI NETWORK INTEGRAL MEMBRANE PROTEIN 2"/>
    <property type="match status" value="1"/>
</dbReference>
<name>G5BRQ7_HETGA</name>
<feature type="compositionally biased region" description="Acidic residues" evidence="1">
    <location>
        <begin position="386"/>
        <end position="398"/>
    </location>
</feature>
<organism evidence="3 4">
    <name type="scientific">Heterocephalus glaber</name>
    <name type="common">Naked mole rat</name>
    <dbReference type="NCBI Taxonomy" id="10181"/>
    <lineage>
        <taxon>Eukaryota</taxon>
        <taxon>Metazoa</taxon>
        <taxon>Chordata</taxon>
        <taxon>Craniata</taxon>
        <taxon>Vertebrata</taxon>
        <taxon>Euteleostomi</taxon>
        <taxon>Mammalia</taxon>
        <taxon>Eutheria</taxon>
        <taxon>Euarchontoglires</taxon>
        <taxon>Glires</taxon>
        <taxon>Rodentia</taxon>
        <taxon>Hystricomorpha</taxon>
        <taxon>Bathyergidae</taxon>
        <taxon>Heterocephalus</taxon>
    </lineage>
</organism>
<feature type="region of interest" description="Disordered" evidence="1">
    <location>
        <begin position="69"/>
        <end position="113"/>
    </location>
</feature>
<feature type="region of interest" description="Disordered" evidence="1">
    <location>
        <begin position="137"/>
        <end position="416"/>
    </location>
</feature>
<keyword evidence="2" id="KW-1133">Transmembrane helix</keyword>
<evidence type="ECO:0000256" key="1">
    <source>
        <dbReference type="SAM" id="MobiDB-lite"/>
    </source>
</evidence>
<feature type="transmembrane region" description="Helical" evidence="2">
    <location>
        <begin position="444"/>
        <end position="462"/>
    </location>
</feature>
<proteinExistence type="predicted"/>